<evidence type="ECO:0000313" key="2">
    <source>
        <dbReference type="Proteomes" id="UP001595901"/>
    </source>
</evidence>
<proteinExistence type="predicted"/>
<protein>
    <submittedName>
        <fullName evidence="1">Uncharacterized protein</fullName>
    </submittedName>
</protein>
<dbReference type="EMBL" id="JBHSAC010000044">
    <property type="protein sequence ID" value="MFC3932105.1"/>
    <property type="molecule type" value="Genomic_DNA"/>
</dbReference>
<evidence type="ECO:0000313" key="1">
    <source>
        <dbReference type="EMBL" id="MFC3932105.1"/>
    </source>
</evidence>
<comment type="caution">
    <text evidence="1">The sequence shown here is derived from an EMBL/GenBank/DDBJ whole genome shotgun (WGS) entry which is preliminary data.</text>
</comment>
<sequence length="67" mass="8029">MSISDFNDVKKEVKLYNQTKENKVLEQNWPKMTIDQLHEQEKYLDENGNEHFELTEIVKAFLELVES</sequence>
<reference evidence="2" key="1">
    <citation type="journal article" date="2019" name="Int. J. Syst. Evol. Microbiol.">
        <title>The Global Catalogue of Microorganisms (GCM) 10K type strain sequencing project: providing services to taxonomists for standard genome sequencing and annotation.</title>
        <authorList>
            <consortium name="The Broad Institute Genomics Platform"/>
            <consortium name="The Broad Institute Genome Sequencing Center for Infectious Disease"/>
            <person name="Wu L."/>
            <person name="Ma J."/>
        </authorList>
    </citation>
    <scope>NUCLEOTIDE SEQUENCE [LARGE SCALE GENOMIC DNA]</scope>
    <source>
        <strain evidence="2">CCUG 58728</strain>
    </source>
</reference>
<dbReference type="Proteomes" id="UP001595901">
    <property type="component" value="Unassembled WGS sequence"/>
</dbReference>
<gene>
    <name evidence="1" type="ORF">ACFOSE_04840</name>
</gene>
<keyword evidence="2" id="KW-1185">Reference proteome</keyword>
<name>A0ABV8D1E0_9STRE</name>
<accession>A0ABV8D1E0</accession>
<organism evidence="1 2">
    <name type="scientific">Streptococcus dentapri</name>
    <dbReference type="NCBI Taxonomy" id="573564"/>
    <lineage>
        <taxon>Bacteria</taxon>
        <taxon>Bacillati</taxon>
        <taxon>Bacillota</taxon>
        <taxon>Bacilli</taxon>
        <taxon>Lactobacillales</taxon>
        <taxon>Streptococcaceae</taxon>
        <taxon>Streptococcus</taxon>
    </lineage>
</organism>
<dbReference type="RefSeq" id="WP_380431224.1">
    <property type="nucleotide sequence ID" value="NZ_JBHSAC010000044.1"/>
</dbReference>